<keyword evidence="1" id="KW-0677">Repeat</keyword>
<evidence type="ECO:0000256" key="2">
    <source>
        <dbReference type="PROSITE-ProRule" id="PRU00235"/>
    </source>
</evidence>
<evidence type="ECO:0000313" key="4">
    <source>
        <dbReference type="EMBL" id="KAG6970009.1"/>
    </source>
</evidence>
<dbReference type="InterPro" id="IPR000408">
    <property type="entry name" value="Reg_chr_condens"/>
</dbReference>
<evidence type="ECO:0000313" key="5">
    <source>
        <dbReference type="Proteomes" id="UP000688947"/>
    </source>
</evidence>
<feature type="region of interest" description="Disordered" evidence="3">
    <location>
        <begin position="375"/>
        <end position="397"/>
    </location>
</feature>
<protein>
    <recommendedName>
        <fullName evidence="6">Regulator of chromosome condensation 1/beta-lactamase-inhibitor protein II</fullName>
    </recommendedName>
</protein>
<dbReference type="InterPro" id="IPR051210">
    <property type="entry name" value="Ub_ligase/GEF_domain"/>
</dbReference>
<feature type="compositionally biased region" description="Basic and acidic residues" evidence="3">
    <location>
        <begin position="377"/>
        <end position="387"/>
    </location>
</feature>
<gene>
    <name evidence="4" type="ORF">JG687_00002888</name>
</gene>
<dbReference type="AlphaFoldDB" id="A0A8T1UVR4"/>
<dbReference type="PANTHER" id="PTHR22870:SF408">
    <property type="entry name" value="OS09G0560450 PROTEIN"/>
    <property type="match status" value="1"/>
</dbReference>
<dbReference type="Pfam" id="PF00415">
    <property type="entry name" value="RCC1"/>
    <property type="match status" value="2"/>
</dbReference>
<name>A0A8T1UVR4_9STRA</name>
<sequence length="449" mass="49151">MTPTTAFEQRDALVVSATFLRTAFGGASSAYSLWLGQPCTSVVVVHLLLPSDAIGSVRLSSDRLCFTPDTFAQPQIVRVEALENRQQWSVITHRLYSLDRNYDRVVTPNVVVQTEVTPLECPLLTFGGLTTKRKAATTDSSTRLDILAALPKDTTNEAAEGGAAVDASWCMSHLASGYHFSVAAVVQPKGTTLLSWGLNTNGELGNGTMTSSPTPQQVITLPLQLQREPLTVAHVSCGKHHVAVITGQARLFTWGCNKHMAVISDCDLLYIWGANDFGQLGWKAYTWGLNLRDNNALVGSDASPQVIDLPEKERVRRISCGWTHTNIVTYISADEASVSGQGANFDRKIERERINQRKAEVARWRAFVTAAISSTSRETRRGDREQKSPIQKAVKTTKNVKSTAKGIAEQTEAVQEIEASLEKLSVSYSNQAMEDAVRNVAQECKKQTQ</sequence>
<dbReference type="PROSITE" id="PS50012">
    <property type="entry name" value="RCC1_3"/>
    <property type="match status" value="2"/>
</dbReference>
<comment type="caution">
    <text evidence="4">The sequence shown here is derived from an EMBL/GenBank/DDBJ whole genome shotgun (WGS) entry which is preliminary data.</text>
</comment>
<accession>A0A8T1UVR4</accession>
<dbReference type="OrthoDB" id="10256179at2759"/>
<evidence type="ECO:0000256" key="1">
    <source>
        <dbReference type="ARBA" id="ARBA00022737"/>
    </source>
</evidence>
<feature type="repeat" description="RCC1" evidence="2">
    <location>
        <begin position="267"/>
        <end position="331"/>
    </location>
</feature>
<evidence type="ECO:0000256" key="3">
    <source>
        <dbReference type="SAM" id="MobiDB-lite"/>
    </source>
</evidence>
<dbReference type="PANTHER" id="PTHR22870">
    <property type="entry name" value="REGULATOR OF CHROMOSOME CONDENSATION"/>
    <property type="match status" value="1"/>
</dbReference>
<dbReference type="Proteomes" id="UP000688947">
    <property type="component" value="Unassembled WGS sequence"/>
</dbReference>
<organism evidence="4 5">
    <name type="scientific">Phytophthora cactorum</name>
    <dbReference type="NCBI Taxonomy" id="29920"/>
    <lineage>
        <taxon>Eukaryota</taxon>
        <taxon>Sar</taxon>
        <taxon>Stramenopiles</taxon>
        <taxon>Oomycota</taxon>
        <taxon>Peronosporomycetes</taxon>
        <taxon>Peronosporales</taxon>
        <taxon>Peronosporaceae</taxon>
        <taxon>Phytophthora</taxon>
    </lineage>
</organism>
<evidence type="ECO:0008006" key="6">
    <source>
        <dbReference type="Google" id="ProtNLM"/>
    </source>
</evidence>
<proteinExistence type="predicted"/>
<dbReference type="VEuPathDB" id="FungiDB:PC110_g9633"/>
<feature type="repeat" description="RCC1" evidence="2">
    <location>
        <begin position="191"/>
        <end position="248"/>
    </location>
</feature>
<dbReference type="EMBL" id="JAENGZ010000083">
    <property type="protein sequence ID" value="KAG6970009.1"/>
    <property type="molecule type" value="Genomic_DNA"/>
</dbReference>
<reference evidence="4" key="1">
    <citation type="submission" date="2021-01" db="EMBL/GenBank/DDBJ databases">
        <title>Phytophthora aleatoria, a newly-described species from Pinus radiata is distinct from Phytophthora cactorum isolates based on comparative genomics.</title>
        <authorList>
            <person name="Mcdougal R."/>
            <person name="Panda P."/>
            <person name="Williams N."/>
            <person name="Studholme D.J."/>
        </authorList>
    </citation>
    <scope>NUCLEOTIDE SEQUENCE</scope>
    <source>
        <strain evidence="4">NZFS 3830</strain>
    </source>
</reference>